<keyword evidence="5" id="KW-0539">Nucleus</keyword>
<keyword evidence="3" id="KW-0238">DNA-binding</keyword>
<accession>A0A164ZZY8</accession>
<proteinExistence type="predicted"/>
<sequence length="196" mass="21994">MIGDFSCAADSLGPWDVNYKGLLADEPMCCVFRPGAKANIVISLDIKTETEEGNAGGCWALFAKAFCFVVNQFEETYKKWKDSDQVLQVAGKSRPVNCNMNGNLFRLSSMWDRFAQDNLLFVGDVCVFELINNSTKLLQAEIFSAAKEANGFGAKVCKEIYYQNTVAMLPFEYRMEESGWLSAMFTTPVFILYDLL</sequence>
<dbReference type="Gene3D" id="2.40.330.10">
    <property type="entry name" value="DNA-binding pseudobarrel domain"/>
    <property type="match status" value="1"/>
</dbReference>
<evidence type="ECO:0000256" key="5">
    <source>
        <dbReference type="ARBA" id="ARBA00023242"/>
    </source>
</evidence>
<dbReference type="InterPro" id="IPR015300">
    <property type="entry name" value="DNA-bd_pseudobarrel_sf"/>
</dbReference>
<evidence type="ECO:0000313" key="6">
    <source>
        <dbReference type="EMBL" id="WOG95434.1"/>
    </source>
</evidence>
<dbReference type="InterPro" id="IPR003340">
    <property type="entry name" value="B3_DNA-bd"/>
</dbReference>
<keyword evidence="7" id="KW-1185">Reference proteome</keyword>
<dbReference type="SUPFAM" id="SSF101936">
    <property type="entry name" value="DNA-binding pseudobarrel domain"/>
    <property type="match status" value="1"/>
</dbReference>
<reference evidence="6" key="1">
    <citation type="journal article" date="2016" name="Nat. Genet.">
        <title>A high-quality carrot genome assembly provides new insights into carotenoid accumulation and asterid genome evolution.</title>
        <authorList>
            <person name="Iorizzo M."/>
            <person name="Ellison S."/>
            <person name="Senalik D."/>
            <person name="Zeng P."/>
            <person name="Satapoomin P."/>
            <person name="Huang J."/>
            <person name="Bowman M."/>
            <person name="Iovene M."/>
            <person name="Sanseverino W."/>
            <person name="Cavagnaro P."/>
            <person name="Yildiz M."/>
            <person name="Macko-Podgorni A."/>
            <person name="Moranska E."/>
            <person name="Grzebelus E."/>
            <person name="Grzebelus D."/>
            <person name="Ashrafi H."/>
            <person name="Zheng Z."/>
            <person name="Cheng S."/>
            <person name="Spooner D."/>
            <person name="Van Deynze A."/>
            <person name="Simon P."/>
        </authorList>
    </citation>
    <scope>NUCLEOTIDE SEQUENCE</scope>
    <source>
        <tissue evidence="6">Leaf</tissue>
    </source>
</reference>
<evidence type="ECO:0000313" key="7">
    <source>
        <dbReference type="Proteomes" id="UP000077755"/>
    </source>
</evidence>
<dbReference type="GO" id="GO:0003677">
    <property type="term" value="F:DNA binding"/>
    <property type="evidence" value="ECO:0007669"/>
    <property type="project" value="UniProtKB-KW"/>
</dbReference>
<evidence type="ECO:0000256" key="3">
    <source>
        <dbReference type="ARBA" id="ARBA00023125"/>
    </source>
</evidence>
<organism evidence="6 7">
    <name type="scientific">Daucus carota subsp. sativus</name>
    <name type="common">Carrot</name>
    <dbReference type="NCBI Taxonomy" id="79200"/>
    <lineage>
        <taxon>Eukaryota</taxon>
        <taxon>Viridiplantae</taxon>
        <taxon>Streptophyta</taxon>
        <taxon>Embryophyta</taxon>
        <taxon>Tracheophyta</taxon>
        <taxon>Spermatophyta</taxon>
        <taxon>Magnoliopsida</taxon>
        <taxon>eudicotyledons</taxon>
        <taxon>Gunneridae</taxon>
        <taxon>Pentapetalae</taxon>
        <taxon>asterids</taxon>
        <taxon>campanulids</taxon>
        <taxon>Apiales</taxon>
        <taxon>Apiaceae</taxon>
        <taxon>Apioideae</taxon>
        <taxon>Scandiceae</taxon>
        <taxon>Daucinae</taxon>
        <taxon>Daucus</taxon>
        <taxon>Daucus sect. Daucus</taxon>
    </lineage>
</organism>
<dbReference type="CDD" id="cd10017">
    <property type="entry name" value="B3_DNA"/>
    <property type="match status" value="1"/>
</dbReference>
<protein>
    <submittedName>
        <fullName evidence="6">Uncharacterized protein</fullName>
    </submittedName>
</protein>
<comment type="subcellular location">
    <subcellularLocation>
        <location evidence="1">Nucleus</location>
    </subcellularLocation>
</comment>
<keyword evidence="4" id="KW-0804">Transcription</keyword>
<dbReference type="Proteomes" id="UP000077755">
    <property type="component" value="Chromosome 4"/>
</dbReference>
<evidence type="ECO:0000256" key="2">
    <source>
        <dbReference type="ARBA" id="ARBA00023015"/>
    </source>
</evidence>
<dbReference type="GO" id="GO:0005634">
    <property type="term" value="C:nucleus"/>
    <property type="evidence" value="ECO:0007669"/>
    <property type="project" value="UniProtKB-SubCell"/>
</dbReference>
<dbReference type="Gramene" id="KZM96691">
    <property type="protein sequence ID" value="KZM96691"/>
    <property type="gene ID" value="DCAR_015947"/>
</dbReference>
<evidence type="ECO:0000256" key="4">
    <source>
        <dbReference type="ARBA" id="ARBA00023163"/>
    </source>
</evidence>
<keyword evidence="2" id="KW-0805">Transcription regulation</keyword>
<dbReference type="Pfam" id="PF02362">
    <property type="entry name" value="B3"/>
    <property type="match status" value="1"/>
</dbReference>
<evidence type="ECO:0000256" key="1">
    <source>
        <dbReference type="ARBA" id="ARBA00004123"/>
    </source>
</evidence>
<reference evidence="6" key="2">
    <citation type="submission" date="2022-03" db="EMBL/GenBank/DDBJ databases">
        <title>Draft title - Genomic analysis of global carrot germplasm unveils the trajectory of domestication and the origin of high carotenoid orange carrot.</title>
        <authorList>
            <person name="Iorizzo M."/>
            <person name="Ellison S."/>
            <person name="Senalik D."/>
            <person name="Macko-Podgorni A."/>
            <person name="Grzebelus D."/>
            <person name="Bostan H."/>
            <person name="Rolling W."/>
            <person name="Curaba J."/>
            <person name="Simon P."/>
        </authorList>
    </citation>
    <scope>NUCLEOTIDE SEQUENCE</scope>
    <source>
        <tissue evidence="6">Leaf</tissue>
    </source>
</reference>
<dbReference type="AlphaFoldDB" id="A0A164ZZY8"/>
<name>A0A164ZZY8_DAUCS</name>
<gene>
    <name evidence="6" type="ORF">DCAR_0414753</name>
</gene>
<dbReference type="EMBL" id="CP093346">
    <property type="protein sequence ID" value="WOG95434.1"/>
    <property type="molecule type" value="Genomic_DNA"/>
</dbReference>